<organism evidence="2 3">
    <name type="scientific">Alteribacter keqinensis</name>
    <dbReference type="NCBI Taxonomy" id="2483800"/>
    <lineage>
        <taxon>Bacteria</taxon>
        <taxon>Bacillati</taxon>
        <taxon>Bacillota</taxon>
        <taxon>Bacilli</taxon>
        <taxon>Bacillales</taxon>
        <taxon>Bacillaceae</taxon>
        <taxon>Alteribacter</taxon>
    </lineage>
</organism>
<reference evidence="2 3" key="1">
    <citation type="submission" date="2018-10" db="EMBL/GenBank/DDBJ databases">
        <title>Bacillus Keqinensis sp. nov., a moderately halophilic bacterium isolated from a saline-alkaline lake.</title>
        <authorList>
            <person name="Wang H."/>
        </authorList>
    </citation>
    <scope>NUCLEOTIDE SEQUENCE [LARGE SCALE GENOMIC DNA]</scope>
    <source>
        <strain evidence="2 3">KQ-3</strain>
    </source>
</reference>
<proteinExistence type="predicted"/>
<comment type="caution">
    <text evidence="2">The sequence shown here is derived from an EMBL/GenBank/DDBJ whole genome shotgun (WGS) entry which is preliminary data.</text>
</comment>
<protein>
    <submittedName>
        <fullName evidence="2">Uncharacterized protein</fullName>
    </submittedName>
</protein>
<gene>
    <name evidence="2" type="ORF">EBO34_06850</name>
</gene>
<feature type="compositionally biased region" description="Basic and acidic residues" evidence="1">
    <location>
        <begin position="30"/>
        <end position="45"/>
    </location>
</feature>
<evidence type="ECO:0000256" key="1">
    <source>
        <dbReference type="SAM" id="MobiDB-lite"/>
    </source>
</evidence>
<dbReference type="Proteomes" id="UP000278746">
    <property type="component" value="Unassembled WGS sequence"/>
</dbReference>
<accession>A0A3M7TWK0</accession>
<feature type="region of interest" description="Disordered" evidence="1">
    <location>
        <begin position="17"/>
        <end position="46"/>
    </location>
</feature>
<dbReference type="EMBL" id="RHIB01000001">
    <property type="protein sequence ID" value="RNA69649.1"/>
    <property type="molecule type" value="Genomic_DNA"/>
</dbReference>
<evidence type="ECO:0000313" key="2">
    <source>
        <dbReference type="EMBL" id="RNA69649.1"/>
    </source>
</evidence>
<evidence type="ECO:0000313" key="3">
    <source>
        <dbReference type="Proteomes" id="UP000278746"/>
    </source>
</evidence>
<dbReference type="AlphaFoldDB" id="A0A3M7TWK0"/>
<name>A0A3M7TWK0_9BACI</name>
<sequence length="73" mass="8667">MWYKRIDWSECATLLREKRVPGEPPQAQNPEDRAAREKCNERKSTPDFSESILKKMDFFSVLVKHAEAHRHHC</sequence>
<keyword evidence="3" id="KW-1185">Reference proteome</keyword>